<protein>
    <submittedName>
        <fullName evidence="1">Cell division protein FtsZ</fullName>
    </submittedName>
</protein>
<gene>
    <name evidence="1" type="ORF">EC518_06805</name>
</gene>
<keyword evidence="1" id="KW-0132">Cell division</keyword>
<name>A0A438XNH0_HELPX</name>
<dbReference type="GO" id="GO:0051301">
    <property type="term" value="P:cell division"/>
    <property type="evidence" value="ECO:0007669"/>
    <property type="project" value="UniProtKB-KW"/>
</dbReference>
<dbReference type="Proteomes" id="UP000289022">
    <property type="component" value="Unassembled WGS sequence"/>
</dbReference>
<accession>A0A438XNH0</accession>
<keyword evidence="1" id="KW-0131">Cell cycle</keyword>
<sequence>MVHQSEMENYSIGQASIEEVSDPAYKGAKIVVIGVGGGGSNM</sequence>
<proteinExistence type="predicted"/>
<feature type="non-terminal residue" evidence="1">
    <location>
        <position position="42"/>
    </location>
</feature>
<reference evidence="1 2" key="1">
    <citation type="submission" date="2018-11" db="EMBL/GenBank/DDBJ databases">
        <title>Genetic determinants and prediction of antibiotic resistance phenotypes in Helicobacter pylori.</title>
        <authorList>
            <person name="Wagner K."/>
        </authorList>
    </citation>
    <scope>NUCLEOTIDE SEQUENCE [LARGE SCALE GENOMIC DNA]</scope>
    <source>
        <strain evidence="1 2">ZH70</strain>
    </source>
</reference>
<dbReference type="EMBL" id="RJGP01000337">
    <property type="protein sequence ID" value="RVZ39449.1"/>
    <property type="molecule type" value="Genomic_DNA"/>
</dbReference>
<organism evidence="1 2">
    <name type="scientific">Helicobacter pylori</name>
    <name type="common">Campylobacter pylori</name>
    <dbReference type="NCBI Taxonomy" id="210"/>
    <lineage>
        <taxon>Bacteria</taxon>
        <taxon>Pseudomonadati</taxon>
        <taxon>Campylobacterota</taxon>
        <taxon>Epsilonproteobacteria</taxon>
        <taxon>Campylobacterales</taxon>
        <taxon>Helicobacteraceae</taxon>
        <taxon>Helicobacter</taxon>
    </lineage>
</organism>
<dbReference type="AlphaFoldDB" id="A0A438XNH0"/>
<evidence type="ECO:0000313" key="1">
    <source>
        <dbReference type="EMBL" id="RVZ39449.1"/>
    </source>
</evidence>
<evidence type="ECO:0000313" key="2">
    <source>
        <dbReference type="Proteomes" id="UP000289022"/>
    </source>
</evidence>
<comment type="caution">
    <text evidence="1">The sequence shown here is derived from an EMBL/GenBank/DDBJ whole genome shotgun (WGS) entry which is preliminary data.</text>
</comment>